<dbReference type="OrthoDB" id="8062037at2759"/>
<dbReference type="STRING" id="1116229.S3CGD9"/>
<dbReference type="Gene3D" id="3.30.40.10">
    <property type="entry name" value="Zinc/RING finger domain, C3HC4 (zinc finger)"/>
    <property type="match status" value="1"/>
</dbReference>
<dbReference type="PROSITE" id="PS50089">
    <property type="entry name" value="ZF_RING_2"/>
    <property type="match status" value="1"/>
</dbReference>
<dbReference type="AlphaFoldDB" id="S3CGD9"/>
<dbReference type="KEGG" id="glz:GLAREA_01504"/>
<dbReference type="Proteomes" id="UP000016922">
    <property type="component" value="Unassembled WGS sequence"/>
</dbReference>
<accession>S3CGD9</accession>
<dbReference type="Pfam" id="PF13639">
    <property type="entry name" value="zf-RING_2"/>
    <property type="match status" value="1"/>
</dbReference>
<dbReference type="eggNOG" id="KOG0800">
    <property type="taxonomic scope" value="Eukaryota"/>
</dbReference>
<keyword evidence="1" id="KW-0862">Zinc</keyword>
<sequence>MASPYFVEHNVKFEGSSKPNKRPDMSSFFAQLEVIKTSNPHAQPMPIDTAAASRLLGDQFRFLQVNSSDASHSEFLDNLIGSIEEGEDEPSGVPQTYLDELERVPKKQLKQGETCPICNEKFLDDQYPLVVVLPCHKTHKFDLECVSPWLLMKGTCPLDRKEMIKKKEKPKKVDSEDEEDDEMGMYS</sequence>
<evidence type="ECO:0000259" key="3">
    <source>
        <dbReference type="PROSITE" id="PS50089"/>
    </source>
</evidence>
<dbReference type="EMBL" id="KE145371">
    <property type="protein sequence ID" value="EPE25592.1"/>
    <property type="molecule type" value="Genomic_DNA"/>
</dbReference>
<dbReference type="GeneID" id="19460562"/>
<keyword evidence="5" id="KW-1185">Reference proteome</keyword>
<organism evidence="4 5">
    <name type="scientific">Glarea lozoyensis (strain ATCC 20868 / MF5171)</name>
    <dbReference type="NCBI Taxonomy" id="1116229"/>
    <lineage>
        <taxon>Eukaryota</taxon>
        <taxon>Fungi</taxon>
        <taxon>Dikarya</taxon>
        <taxon>Ascomycota</taxon>
        <taxon>Pezizomycotina</taxon>
        <taxon>Leotiomycetes</taxon>
        <taxon>Helotiales</taxon>
        <taxon>Helotiaceae</taxon>
        <taxon>Glarea</taxon>
    </lineage>
</organism>
<keyword evidence="1" id="KW-0863">Zinc-finger</keyword>
<dbReference type="RefSeq" id="XP_008086911.1">
    <property type="nucleotide sequence ID" value="XM_008088720.1"/>
</dbReference>
<keyword evidence="1" id="KW-0479">Metal-binding</keyword>
<dbReference type="GO" id="GO:0008270">
    <property type="term" value="F:zinc ion binding"/>
    <property type="evidence" value="ECO:0007669"/>
    <property type="project" value="UniProtKB-KW"/>
</dbReference>
<dbReference type="InterPro" id="IPR013083">
    <property type="entry name" value="Znf_RING/FYVE/PHD"/>
</dbReference>
<gene>
    <name evidence="4" type="ORF">GLAREA_01504</name>
</gene>
<reference evidence="4 5" key="1">
    <citation type="journal article" date="2013" name="BMC Genomics">
        <title>Genomics-driven discovery of the pneumocandin biosynthetic gene cluster in the fungus Glarea lozoyensis.</title>
        <authorList>
            <person name="Chen L."/>
            <person name="Yue Q."/>
            <person name="Zhang X."/>
            <person name="Xiang M."/>
            <person name="Wang C."/>
            <person name="Li S."/>
            <person name="Che Y."/>
            <person name="Ortiz-Lopez F.J."/>
            <person name="Bills G.F."/>
            <person name="Liu X."/>
            <person name="An Z."/>
        </authorList>
    </citation>
    <scope>NUCLEOTIDE SEQUENCE [LARGE SCALE GENOMIC DNA]</scope>
    <source>
        <strain evidence="5">ATCC 20868 / MF5171</strain>
    </source>
</reference>
<dbReference type="HOGENOM" id="CLU_076142_0_1_1"/>
<dbReference type="OMA" id="CDMLDRV"/>
<evidence type="ECO:0000313" key="5">
    <source>
        <dbReference type="Proteomes" id="UP000016922"/>
    </source>
</evidence>
<feature type="compositionally biased region" description="Acidic residues" evidence="2">
    <location>
        <begin position="175"/>
        <end position="187"/>
    </location>
</feature>
<evidence type="ECO:0000313" key="4">
    <source>
        <dbReference type="EMBL" id="EPE25592.1"/>
    </source>
</evidence>
<feature type="region of interest" description="Disordered" evidence="2">
    <location>
        <begin position="164"/>
        <end position="187"/>
    </location>
</feature>
<evidence type="ECO:0000256" key="2">
    <source>
        <dbReference type="SAM" id="MobiDB-lite"/>
    </source>
</evidence>
<dbReference type="InterPro" id="IPR001841">
    <property type="entry name" value="Znf_RING"/>
</dbReference>
<protein>
    <submittedName>
        <fullName evidence="4">RING/U-box</fullName>
    </submittedName>
</protein>
<name>S3CGD9_GLAL2</name>
<proteinExistence type="predicted"/>
<dbReference type="SUPFAM" id="SSF57850">
    <property type="entry name" value="RING/U-box"/>
    <property type="match status" value="1"/>
</dbReference>
<evidence type="ECO:0000256" key="1">
    <source>
        <dbReference type="PROSITE-ProRule" id="PRU00175"/>
    </source>
</evidence>
<feature type="domain" description="RING-type" evidence="3">
    <location>
        <begin position="115"/>
        <end position="160"/>
    </location>
</feature>